<feature type="compositionally biased region" description="Polar residues" evidence="1">
    <location>
        <begin position="130"/>
        <end position="140"/>
    </location>
</feature>
<reference evidence="2 3" key="1">
    <citation type="journal article" date="2019" name="Commun. Biol.">
        <title>The bagworm genome reveals a unique fibroin gene that provides high tensile strength.</title>
        <authorList>
            <person name="Kono N."/>
            <person name="Nakamura H."/>
            <person name="Ohtoshi R."/>
            <person name="Tomita M."/>
            <person name="Numata K."/>
            <person name="Arakawa K."/>
        </authorList>
    </citation>
    <scope>NUCLEOTIDE SEQUENCE [LARGE SCALE GENOMIC DNA]</scope>
</reference>
<accession>A0A4C1SET7</accession>
<dbReference type="AlphaFoldDB" id="A0A4C1SET7"/>
<dbReference type="OrthoDB" id="26525at2759"/>
<dbReference type="EMBL" id="BGZK01000006">
    <property type="protein sequence ID" value="GBP00693.1"/>
    <property type="molecule type" value="Genomic_DNA"/>
</dbReference>
<dbReference type="Proteomes" id="UP000299102">
    <property type="component" value="Unassembled WGS sequence"/>
</dbReference>
<evidence type="ECO:0000313" key="2">
    <source>
        <dbReference type="EMBL" id="GBP00693.1"/>
    </source>
</evidence>
<evidence type="ECO:0000256" key="1">
    <source>
        <dbReference type="SAM" id="MobiDB-lite"/>
    </source>
</evidence>
<feature type="region of interest" description="Disordered" evidence="1">
    <location>
        <begin position="127"/>
        <end position="165"/>
    </location>
</feature>
<feature type="compositionally biased region" description="Basic and acidic residues" evidence="1">
    <location>
        <begin position="151"/>
        <end position="165"/>
    </location>
</feature>
<comment type="caution">
    <text evidence="2">The sequence shown here is derived from an EMBL/GenBank/DDBJ whole genome shotgun (WGS) entry which is preliminary data.</text>
</comment>
<evidence type="ECO:0000313" key="3">
    <source>
        <dbReference type="Proteomes" id="UP000299102"/>
    </source>
</evidence>
<name>A0A4C1SET7_EUMVA</name>
<keyword evidence="3" id="KW-1185">Reference proteome</keyword>
<gene>
    <name evidence="2" type="ORF">EVAR_76942_1</name>
</gene>
<organism evidence="2 3">
    <name type="scientific">Eumeta variegata</name>
    <name type="common">Bagworm moth</name>
    <name type="synonym">Eumeta japonica</name>
    <dbReference type="NCBI Taxonomy" id="151549"/>
    <lineage>
        <taxon>Eukaryota</taxon>
        <taxon>Metazoa</taxon>
        <taxon>Ecdysozoa</taxon>
        <taxon>Arthropoda</taxon>
        <taxon>Hexapoda</taxon>
        <taxon>Insecta</taxon>
        <taxon>Pterygota</taxon>
        <taxon>Neoptera</taxon>
        <taxon>Endopterygota</taxon>
        <taxon>Lepidoptera</taxon>
        <taxon>Glossata</taxon>
        <taxon>Ditrysia</taxon>
        <taxon>Tineoidea</taxon>
        <taxon>Psychidae</taxon>
        <taxon>Oiketicinae</taxon>
        <taxon>Eumeta</taxon>
    </lineage>
</organism>
<sequence length="165" mass="17025">MRQKIAHDVFSGRTGGFAASGVSDAGAGDACGGARTATNIFSAVNNFFADSPLVNQLKGIMYGNGPARPGIILAKYRREIASSAVTFCPVSKSSGGPLSSPSSHFPFHPAPFPLHQPNPLSIRYPIPIQEASNVPTRQTSGAGGEPGPPDDCARADGRAAPPPDR</sequence>
<proteinExistence type="predicted"/>
<protein>
    <submittedName>
        <fullName evidence="2">Uncharacterized protein</fullName>
    </submittedName>
</protein>